<feature type="chain" id="PRO_5014857045" evidence="1">
    <location>
        <begin position="21"/>
        <end position="129"/>
    </location>
</feature>
<dbReference type="AlphaFoldDB" id="A0A2M7G1V1"/>
<protein>
    <submittedName>
        <fullName evidence="2">Uncharacterized protein</fullName>
    </submittedName>
</protein>
<comment type="caution">
    <text evidence="2">The sequence shown here is derived from an EMBL/GenBank/DDBJ whole genome shotgun (WGS) entry which is preliminary data.</text>
</comment>
<dbReference type="EMBL" id="PFFQ01000046">
    <property type="protein sequence ID" value="PIW15726.1"/>
    <property type="molecule type" value="Genomic_DNA"/>
</dbReference>
<reference evidence="2 3" key="1">
    <citation type="submission" date="2017-09" db="EMBL/GenBank/DDBJ databases">
        <title>Depth-based differentiation of microbial function through sediment-hosted aquifers and enrichment of novel symbionts in the deep terrestrial subsurface.</title>
        <authorList>
            <person name="Probst A.J."/>
            <person name="Ladd B."/>
            <person name="Jarett J.K."/>
            <person name="Geller-Mcgrath D.E."/>
            <person name="Sieber C.M."/>
            <person name="Emerson J.B."/>
            <person name="Anantharaman K."/>
            <person name="Thomas B.C."/>
            <person name="Malmstrom R."/>
            <person name="Stieglmeier M."/>
            <person name="Klingl A."/>
            <person name="Woyke T."/>
            <person name="Ryan C.M."/>
            <person name="Banfield J.F."/>
        </authorList>
    </citation>
    <scope>NUCLEOTIDE SEQUENCE [LARGE SCALE GENOMIC DNA]</scope>
    <source>
        <strain evidence="2">CG17_big_fil_post_rev_8_21_14_2_50_48_46</strain>
    </source>
</reference>
<proteinExistence type="predicted"/>
<gene>
    <name evidence="2" type="ORF">COW36_16105</name>
</gene>
<evidence type="ECO:0000313" key="3">
    <source>
        <dbReference type="Proteomes" id="UP000231019"/>
    </source>
</evidence>
<keyword evidence="1" id="KW-0732">Signal</keyword>
<organism evidence="2 3">
    <name type="scientific">bacterium (Candidatus Blackallbacteria) CG17_big_fil_post_rev_8_21_14_2_50_48_46</name>
    <dbReference type="NCBI Taxonomy" id="2014261"/>
    <lineage>
        <taxon>Bacteria</taxon>
        <taxon>Candidatus Blackallbacteria</taxon>
    </lineage>
</organism>
<feature type="signal peptide" evidence="1">
    <location>
        <begin position="1"/>
        <end position="20"/>
    </location>
</feature>
<evidence type="ECO:0000256" key="1">
    <source>
        <dbReference type="SAM" id="SignalP"/>
    </source>
</evidence>
<name>A0A2M7G1V1_9BACT</name>
<evidence type="ECO:0000313" key="2">
    <source>
        <dbReference type="EMBL" id="PIW15726.1"/>
    </source>
</evidence>
<sequence>MSLDSRRLFLALSLSLTSLAGLEGCAWVQAQDRWVWEDLFYHPQPEENLTLAPPYRNLVLDNPQDTDILQEYFVPVAHADAFLKFYRPEQIAQMYPELKTLFALKACIDPEERFSNEWYRALKSSRVCE</sequence>
<dbReference type="Proteomes" id="UP000231019">
    <property type="component" value="Unassembled WGS sequence"/>
</dbReference>
<accession>A0A2M7G1V1</accession>